<evidence type="ECO:0000313" key="2">
    <source>
        <dbReference type="Proteomes" id="UP000784128"/>
    </source>
</evidence>
<reference evidence="1 2" key="1">
    <citation type="submission" date="2021-05" db="EMBL/GenBank/DDBJ databases">
        <title>The draft genome of Geobacter chapellei DSM 13688.</title>
        <authorList>
            <person name="Xu Z."/>
            <person name="Masuda Y."/>
            <person name="Itoh H."/>
            <person name="Senoo K."/>
        </authorList>
    </citation>
    <scope>NUCLEOTIDE SEQUENCE [LARGE SCALE GENOMIC DNA]</scope>
    <source>
        <strain evidence="1 2">DSM 13688</strain>
    </source>
</reference>
<name>A0ABS5U7Y5_9BACT</name>
<proteinExistence type="predicted"/>
<dbReference type="EMBL" id="JAHDYS010000006">
    <property type="protein sequence ID" value="MBT1071765.1"/>
    <property type="molecule type" value="Genomic_DNA"/>
</dbReference>
<accession>A0ABS5U7Y5</accession>
<sequence>MTEVHKPIVEFEHDDFDFATIEEEVRVDERCQTLLQQFYQHLQDSGLELQHASDLAYSADLYLRDYLLDFARQNVVCPKPGIVRRFAATWFITNTLDPDMNVLARHLEAISHFYRFLHLEHFISSEELAVMEDEAHQNDYYQQRINSFLAIHGDGYIAWEAECPLRAE</sequence>
<protein>
    <recommendedName>
        <fullName evidence="3">Integrase-like protein</fullName>
    </recommendedName>
</protein>
<evidence type="ECO:0000313" key="1">
    <source>
        <dbReference type="EMBL" id="MBT1071765.1"/>
    </source>
</evidence>
<evidence type="ECO:0008006" key="3">
    <source>
        <dbReference type="Google" id="ProtNLM"/>
    </source>
</evidence>
<keyword evidence="2" id="KW-1185">Reference proteome</keyword>
<comment type="caution">
    <text evidence="1">The sequence shown here is derived from an EMBL/GenBank/DDBJ whole genome shotgun (WGS) entry which is preliminary data.</text>
</comment>
<dbReference type="RefSeq" id="WP_214297883.1">
    <property type="nucleotide sequence ID" value="NZ_JAHDYS010000006.1"/>
</dbReference>
<gene>
    <name evidence="1" type="ORF">KJB30_08220</name>
</gene>
<organism evidence="1 2">
    <name type="scientific">Pelotalea chapellei</name>
    <dbReference type="NCBI Taxonomy" id="44671"/>
    <lineage>
        <taxon>Bacteria</taxon>
        <taxon>Pseudomonadati</taxon>
        <taxon>Thermodesulfobacteriota</taxon>
        <taxon>Desulfuromonadia</taxon>
        <taxon>Geobacterales</taxon>
        <taxon>Geobacteraceae</taxon>
        <taxon>Pelotalea</taxon>
    </lineage>
</organism>
<dbReference type="Proteomes" id="UP000784128">
    <property type="component" value="Unassembled WGS sequence"/>
</dbReference>